<dbReference type="Proteomes" id="UP000184330">
    <property type="component" value="Unassembled WGS sequence"/>
</dbReference>
<feature type="region of interest" description="Disordered" evidence="1">
    <location>
        <begin position="60"/>
        <end position="83"/>
    </location>
</feature>
<feature type="region of interest" description="Disordered" evidence="1">
    <location>
        <begin position="1"/>
        <end position="46"/>
    </location>
</feature>
<protein>
    <submittedName>
        <fullName evidence="2">Uncharacterized protein</fullName>
    </submittedName>
</protein>
<organism evidence="2 3">
    <name type="scientific">Phialocephala subalpina</name>
    <dbReference type="NCBI Taxonomy" id="576137"/>
    <lineage>
        <taxon>Eukaryota</taxon>
        <taxon>Fungi</taxon>
        <taxon>Dikarya</taxon>
        <taxon>Ascomycota</taxon>
        <taxon>Pezizomycotina</taxon>
        <taxon>Leotiomycetes</taxon>
        <taxon>Helotiales</taxon>
        <taxon>Mollisiaceae</taxon>
        <taxon>Phialocephala</taxon>
        <taxon>Phialocephala fortinii species complex</taxon>
    </lineage>
</organism>
<sequence length="237" mass="27312">MATRNTSRPRPISRSSTKRPSSAKSNTSQPPSQPANKHPPVPLWSPWTWDDAQQIYYRARKGPNGKYEYETTSPLSTTTTRESGPKYVIEPKAVLKEAKPNVYAVKEPCYFLEKSAVVLCADLSVYDPKPKVAVKKVQETKGTKVIQEVGQREDVGGVIKAKEWKKSGLVMDKQTEGARRERRSQRREGVTRVYDWRRELDDFSEDEEEEWLVNQQMSKRDKHLRGRSRSRSRGTDW</sequence>
<feature type="compositionally biased region" description="Pro residues" evidence="1">
    <location>
        <begin position="31"/>
        <end position="43"/>
    </location>
</feature>
<dbReference type="EMBL" id="FJOG01000095">
    <property type="protein sequence ID" value="CZR70105.1"/>
    <property type="molecule type" value="Genomic_DNA"/>
</dbReference>
<feature type="compositionally biased region" description="Basic residues" evidence="1">
    <location>
        <begin position="220"/>
        <end position="237"/>
    </location>
</feature>
<reference evidence="2 3" key="1">
    <citation type="submission" date="2016-03" db="EMBL/GenBank/DDBJ databases">
        <authorList>
            <person name="Ploux O."/>
        </authorList>
    </citation>
    <scope>NUCLEOTIDE SEQUENCE [LARGE SCALE GENOMIC DNA]</scope>
    <source>
        <strain evidence="2 3">UAMH 11012</strain>
    </source>
</reference>
<dbReference type="AlphaFoldDB" id="A0A1L7XYT1"/>
<name>A0A1L7XYT1_9HELO</name>
<feature type="compositionally biased region" description="Low complexity" evidence="1">
    <location>
        <begin position="1"/>
        <end position="22"/>
    </location>
</feature>
<evidence type="ECO:0000313" key="3">
    <source>
        <dbReference type="Proteomes" id="UP000184330"/>
    </source>
</evidence>
<proteinExistence type="predicted"/>
<feature type="region of interest" description="Disordered" evidence="1">
    <location>
        <begin position="212"/>
        <end position="237"/>
    </location>
</feature>
<feature type="compositionally biased region" description="Low complexity" evidence="1">
    <location>
        <begin position="70"/>
        <end position="82"/>
    </location>
</feature>
<accession>A0A1L7XYT1</accession>
<evidence type="ECO:0000256" key="1">
    <source>
        <dbReference type="SAM" id="MobiDB-lite"/>
    </source>
</evidence>
<dbReference type="OrthoDB" id="10537348at2759"/>
<keyword evidence="3" id="KW-1185">Reference proteome</keyword>
<evidence type="ECO:0000313" key="2">
    <source>
        <dbReference type="EMBL" id="CZR70105.1"/>
    </source>
</evidence>
<gene>
    <name evidence="2" type="ORF">PAC_20006</name>
</gene>